<keyword evidence="1" id="KW-0285">Flavoprotein</keyword>
<dbReference type="EMBL" id="QPJD01000010">
    <property type="protein sequence ID" value="RCW45436.1"/>
    <property type="molecule type" value="Genomic_DNA"/>
</dbReference>
<gene>
    <name evidence="4" type="ORF">DFP97_11024</name>
</gene>
<sequence>MKPSYMPLFEAFSLKSGIQLKNRIVMAPMTNFSSNEDGTVSDAEIEYYARRSGGVGLVITACIYVSPNGKGFPGEFAGDSDEMIPSLRRLAAAIKEKGAKAVLQIFHGGRECPPGLVPNGDVVSASAVASEQNNKGVVPRALSEAEIESIIRDFGATTRRAIEAGFDGIEIHGANGYLVQQFFSPHSNRREDRFGGNIDNRLRFPLAVVDEVKRVAAEHAKEPFLIGYRFSPEEATLPGITMEDTFRLIDELAQKDLDYLHVSLQEFWSVPRRGADESKTRLEWIQERVGHLVPVIGVGAVRTPDDALKALETGIPLVAIGRELIIEPDWVEKIAEGREAEIKMTISKDDQDRLVVPTPLWQTIMRVPGWFPIGD</sequence>
<name>A0A368VTQ1_9BACL</name>
<dbReference type="PANTHER" id="PTHR43656:SF2">
    <property type="entry name" value="BINDING OXIDOREDUCTASE, PUTATIVE (AFU_ORTHOLOGUE AFUA_2G08260)-RELATED"/>
    <property type="match status" value="1"/>
</dbReference>
<evidence type="ECO:0000313" key="4">
    <source>
        <dbReference type="EMBL" id="RCW45436.1"/>
    </source>
</evidence>
<accession>A0A368VTQ1</accession>
<evidence type="ECO:0000313" key="5">
    <source>
        <dbReference type="Proteomes" id="UP000252415"/>
    </source>
</evidence>
<dbReference type="AlphaFoldDB" id="A0A368VTQ1"/>
<feature type="domain" description="NADH:flavin oxidoreductase/NADH oxidase N-terminal" evidence="3">
    <location>
        <begin position="8"/>
        <end position="340"/>
    </location>
</feature>
<reference evidence="4 5" key="1">
    <citation type="submission" date="2018-07" db="EMBL/GenBank/DDBJ databases">
        <title>Genomic Encyclopedia of Type Strains, Phase III (KMG-III): the genomes of soil and plant-associated and newly described type strains.</title>
        <authorList>
            <person name="Whitman W."/>
        </authorList>
    </citation>
    <scope>NUCLEOTIDE SEQUENCE [LARGE SCALE GENOMIC DNA]</scope>
    <source>
        <strain evidence="4 5">CECT 7506</strain>
    </source>
</reference>
<keyword evidence="5" id="KW-1185">Reference proteome</keyword>
<dbReference type="InterPro" id="IPR013785">
    <property type="entry name" value="Aldolase_TIM"/>
</dbReference>
<dbReference type="GO" id="GO:0016491">
    <property type="term" value="F:oxidoreductase activity"/>
    <property type="evidence" value="ECO:0007669"/>
    <property type="project" value="UniProtKB-KW"/>
</dbReference>
<evidence type="ECO:0000259" key="3">
    <source>
        <dbReference type="Pfam" id="PF00724"/>
    </source>
</evidence>
<dbReference type="InterPro" id="IPR001155">
    <property type="entry name" value="OxRdtase_FMN_N"/>
</dbReference>
<dbReference type="Pfam" id="PF00724">
    <property type="entry name" value="Oxidored_FMN"/>
    <property type="match status" value="1"/>
</dbReference>
<dbReference type="OrthoDB" id="9772736at2"/>
<comment type="caution">
    <text evidence="4">The sequence shown here is derived from an EMBL/GenBank/DDBJ whole genome shotgun (WGS) entry which is preliminary data.</text>
</comment>
<dbReference type="Gene3D" id="3.20.20.70">
    <property type="entry name" value="Aldolase class I"/>
    <property type="match status" value="1"/>
</dbReference>
<dbReference type="PANTHER" id="PTHR43656">
    <property type="entry name" value="BINDING OXIDOREDUCTASE, PUTATIVE (AFU_ORTHOLOGUE AFUA_2G08260)-RELATED"/>
    <property type="match status" value="1"/>
</dbReference>
<dbReference type="CDD" id="cd04735">
    <property type="entry name" value="OYE_like_4_FMN"/>
    <property type="match status" value="1"/>
</dbReference>
<dbReference type="Proteomes" id="UP000252415">
    <property type="component" value="Unassembled WGS sequence"/>
</dbReference>
<protein>
    <submittedName>
        <fullName evidence="4">2,4-dienoyl-CoA reductase-like NADH-dependent reductase (Old Yellow Enzyme family)</fullName>
    </submittedName>
</protein>
<proteinExistence type="predicted"/>
<organism evidence="4 5">
    <name type="scientific">Paenibacillus prosopidis</name>
    <dbReference type="NCBI Taxonomy" id="630520"/>
    <lineage>
        <taxon>Bacteria</taxon>
        <taxon>Bacillati</taxon>
        <taxon>Bacillota</taxon>
        <taxon>Bacilli</taxon>
        <taxon>Bacillales</taxon>
        <taxon>Paenibacillaceae</taxon>
        <taxon>Paenibacillus</taxon>
    </lineage>
</organism>
<evidence type="ECO:0000256" key="2">
    <source>
        <dbReference type="ARBA" id="ARBA00023002"/>
    </source>
</evidence>
<dbReference type="RefSeq" id="WP_114381288.1">
    <property type="nucleotide sequence ID" value="NZ_QPJD01000010.1"/>
</dbReference>
<evidence type="ECO:0000256" key="1">
    <source>
        <dbReference type="ARBA" id="ARBA00022630"/>
    </source>
</evidence>
<dbReference type="InterPro" id="IPR051799">
    <property type="entry name" value="NADH_flavin_oxidoreductase"/>
</dbReference>
<keyword evidence="2" id="KW-0560">Oxidoreductase</keyword>
<dbReference type="SUPFAM" id="SSF51395">
    <property type="entry name" value="FMN-linked oxidoreductases"/>
    <property type="match status" value="1"/>
</dbReference>
<dbReference type="GO" id="GO:0010181">
    <property type="term" value="F:FMN binding"/>
    <property type="evidence" value="ECO:0007669"/>
    <property type="project" value="InterPro"/>
</dbReference>